<dbReference type="Proteomes" id="UP001060170">
    <property type="component" value="Chromosome 13"/>
</dbReference>
<evidence type="ECO:0000313" key="2">
    <source>
        <dbReference type="Proteomes" id="UP001060170"/>
    </source>
</evidence>
<comment type="caution">
    <text evidence="1">The sequence shown here is derived from an EMBL/GenBank/DDBJ whole genome shotgun (WGS) entry which is preliminary data.</text>
</comment>
<evidence type="ECO:0000313" key="1">
    <source>
        <dbReference type="EMBL" id="KAI7940790.1"/>
    </source>
</evidence>
<reference evidence="1 2" key="3">
    <citation type="journal article" date="2022" name="Microbiol. Spectr.">
        <title>Folding features and dynamics of 3D genome architecture in plant fungal pathogens.</title>
        <authorList>
            <person name="Xia C."/>
        </authorList>
    </citation>
    <scope>NUCLEOTIDE SEQUENCE [LARGE SCALE GENOMIC DNA]</scope>
    <source>
        <strain evidence="1 2">93-210</strain>
    </source>
</reference>
<organism evidence="1 2">
    <name type="scientific">Puccinia striiformis f. sp. tritici</name>
    <dbReference type="NCBI Taxonomy" id="168172"/>
    <lineage>
        <taxon>Eukaryota</taxon>
        <taxon>Fungi</taxon>
        <taxon>Dikarya</taxon>
        <taxon>Basidiomycota</taxon>
        <taxon>Pucciniomycotina</taxon>
        <taxon>Pucciniomycetes</taxon>
        <taxon>Pucciniales</taxon>
        <taxon>Pucciniaceae</taxon>
        <taxon>Puccinia</taxon>
    </lineage>
</organism>
<dbReference type="EMBL" id="CM045877">
    <property type="protein sequence ID" value="KAI7940790.1"/>
    <property type="molecule type" value="Genomic_DNA"/>
</dbReference>
<sequence>MLVYVIIFCAAGIYIREFSFFLVLESLTSRLIEYTKKTNKIVRYPLPKDIGLNTTVTYHSVVSLLELSQLTTEIDKLEIEFSDLDELTALINQRYTAWKDEGESGKSQCSHITYAYELKAILKFHAEIEQRGVKLTARLTTLRQKFTTKY</sequence>
<gene>
    <name evidence="1" type="ORF">MJO28_013075</name>
</gene>
<protein>
    <submittedName>
        <fullName evidence="1">Uncharacterized protein</fullName>
    </submittedName>
</protein>
<keyword evidence="2" id="KW-1185">Reference proteome</keyword>
<proteinExistence type="predicted"/>
<reference evidence="2" key="2">
    <citation type="journal article" date="2018" name="Mol. Plant Microbe Interact.">
        <title>Genome sequence resources for the wheat stripe rust pathogen (Puccinia striiformis f. sp. tritici) and the barley stripe rust pathogen (Puccinia striiformis f. sp. hordei).</title>
        <authorList>
            <person name="Xia C."/>
            <person name="Wang M."/>
            <person name="Yin C."/>
            <person name="Cornejo O.E."/>
            <person name="Hulbert S.H."/>
            <person name="Chen X."/>
        </authorList>
    </citation>
    <scope>NUCLEOTIDE SEQUENCE [LARGE SCALE GENOMIC DNA]</scope>
    <source>
        <strain evidence="2">93-210</strain>
    </source>
</reference>
<accession>A0ACC0DYD5</accession>
<name>A0ACC0DYD5_9BASI</name>
<reference evidence="2" key="1">
    <citation type="journal article" date="2018" name="BMC Genomics">
        <title>Genomic insights into host adaptation between the wheat stripe rust pathogen (Puccinia striiformis f. sp. tritici) and the barley stripe rust pathogen (Puccinia striiformis f. sp. hordei).</title>
        <authorList>
            <person name="Xia C."/>
            <person name="Wang M."/>
            <person name="Yin C."/>
            <person name="Cornejo O.E."/>
            <person name="Hulbert S.H."/>
            <person name="Chen X."/>
        </authorList>
    </citation>
    <scope>NUCLEOTIDE SEQUENCE [LARGE SCALE GENOMIC DNA]</scope>
    <source>
        <strain evidence="2">93-210</strain>
    </source>
</reference>